<keyword evidence="1" id="KW-0547">Nucleotide-binding</keyword>
<protein>
    <submittedName>
        <fullName evidence="1">DNA helicase IV</fullName>
    </submittedName>
</protein>
<sequence>MSFPSLLDLDAGQQKVLDLPFRGSHVITGSPGGGKTVMAVYRTWALALAGRDVVLLTRSNLLHQYIAQMSPLLTESPQVTTYHRWIRRFWHTGFDTDLPRTDEGDWSYDWPEIQRACIQRNIRSTAHLVIDEGQNLPIGFYHLCRLLGVGVSVFADENQRIGDDHSTLSEIRRTLRVDADPLVLHENRRNSREIAMLAAEFRGEVRGDVSMPARSGSRPVVTRTPSLDHLLAGISHYFSAHRDRSIGIICRSTVLLRDIQSRLTGLGLAKHTQAYAHDDQYRKTIDFSSRPIRIVSTASMKGLEFDSVFVPDLDAYTEDPTSVEARLRFLVLCTRAREDLHFAHRGPQQPAILSDIPESLLVRHSG</sequence>
<gene>
    <name evidence="1" type="ORF">FHR34_002852</name>
</gene>
<dbReference type="Proteomes" id="UP000540506">
    <property type="component" value="Unassembled WGS sequence"/>
</dbReference>
<keyword evidence="2" id="KW-1185">Reference proteome</keyword>
<reference evidence="1 2" key="1">
    <citation type="submission" date="2020-08" db="EMBL/GenBank/DDBJ databases">
        <title>Sequencing the genomes of 1000 actinobacteria strains.</title>
        <authorList>
            <person name="Klenk H.-P."/>
        </authorList>
    </citation>
    <scope>NUCLEOTIDE SEQUENCE [LARGE SCALE GENOMIC DNA]</scope>
    <source>
        <strain evidence="1 2">DSM 41654</strain>
    </source>
</reference>
<evidence type="ECO:0000313" key="1">
    <source>
        <dbReference type="EMBL" id="MBB4923859.1"/>
    </source>
</evidence>
<dbReference type="PANTHER" id="PTHR11070:SF2">
    <property type="entry name" value="ATP-DEPENDENT DNA HELICASE SRS2"/>
    <property type="match status" value="1"/>
</dbReference>
<keyword evidence="1" id="KW-0067">ATP-binding</keyword>
<dbReference type="GO" id="GO:0003677">
    <property type="term" value="F:DNA binding"/>
    <property type="evidence" value="ECO:0007669"/>
    <property type="project" value="InterPro"/>
</dbReference>
<dbReference type="AlphaFoldDB" id="A0A7W7R1U6"/>
<keyword evidence="1" id="KW-0378">Hydrolase</keyword>
<dbReference type="InterPro" id="IPR027417">
    <property type="entry name" value="P-loop_NTPase"/>
</dbReference>
<evidence type="ECO:0000313" key="2">
    <source>
        <dbReference type="Proteomes" id="UP000540506"/>
    </source>
</evidence>
<dbReference type="SUPFAM" id="SSF52540">
    <property type="entry name" value="P-loop containing nucleoside triphosphate hydrolases"/>
    <property type="match status" value="1"/>
</dbReference>
<dbReference type="GO" id="GO:0005524">
    <property type="term" value="F:ATP binding"/>
    <property type="evidence" value="ECO:0007669"/>
    <property type="project" value="InterPro"/>
</dbReference>
<keyword evidence="1" id="KW-0347">Helicase</keyword>
<dbReference type="Gene3D" id="3.40.50.300">
    <property type="entry name" value="P-loop containing nucleotide triphosphate hydrolases"/>
    <property type="match status" value="2"/>
</dbReference>
<dbReference type="RefSeq" id="WP_184935897.1">
    <property type="nucleotide sequence ID" value="NZ_JACHJV010000001.1"/>
</dbReference>
<dbReference type="GO" id="GO:0043138">
    <property type="term" value="F:3'-5' DNA helicase activity"/>
    <property type="evidence" value="ECO:0007669"/>
    <property type="project" value="TreeGrafter"/>
</dbReference>
<dbReference type="EMBL" id="JACHJV010000001">
    <property type="protein sequence ID" value="MBB4923859.1"/>
    <property type="molecule type" value="Genomic_DNA"/>
</dbReference>
<dbReference type="GO" id="GO:0000725">
    <property type="term" value="P:recombinational repair"/>
    <property type="evidence" value="ECO:0007669"/>
    <property type="project" value="TreeGrafter"/>
</dbReference>
<name>A0A7W7R1U6_KITKI</name>
<comment type="caution">
    <text evidence="1">The sequence shown here is derived from an EMBL/GenBank/DDBJ whole genome shotgun (WGS) entry which is preliminary data.</text>
</comment>
<proteinExistence type="predicted"/>
<organism evidence="1 2">
    <name type="scientific">Kitasatospora kifunensis</name>
    <name type="common">Streptomyces kifunensis</name>
    <dbReference type="NCBI Taxonomy" id="58351"/>
    <lineage>
        <taxon>Bacteria</taxon>
        <taxon>Bacillati</taxon>
        <taxon>Actinomycetota</taxon>
        <taxon>Actinomycetes</taxon>
        <taxon>Kitasatosporales</taxon>
        <taxon>Streptomycetaceae</taxon>
        <taxon>Kitasatospora</taxon>
    </lineage>
</organism>
<dbReference type="InterPro" id="IPR000212">
    <property type="entry name" value="DNA_helicase_UvrD/REP"/>
</dbReference>
<dbReference type="PANTHER" id="PTHR11070">
    <property type="entry name" value="UVRD / RECB / PCRA DNA HELICASE FAMILY MEMBER"/>
    <property type="match status" value="1"/>
</dbReference>
<accession>A0A7W7R1U6</accession>